<feature type="zinc finger region" description="C3H1-type" evidence="6">
    <location>
        <begin position="147"/>
        <end position="174"/>
    </location>
</feature>
<feature type="compositionally biased region" description="Low complexity" evidence="7">
    <location>
        <begin position="437"/>
        <end position="465"/>
    </location>
</feature>
<dbReference type="CDD" id="cd12224">
    <property type="entry name" value="RRM_RBM22"/>
    <property type="match status" value="1"/>
</dbReference>
<evidence type="ECO:0000256" key="2">
    <source>
        <dbReference type="ARBA" id="ARBA00022771"/>
    </source>
</evidence>
<dbReference type="PROSITE" id="PS50102">
    <property type="entry name" value="RRM"/>
    <property type="match status" value="1"/>
</dbReference>
<dbReference type="PANTHER" id="PTHR14089:SF6">
    <property type="entry name" value="PRE-MRNA-SPLICING FACTOR RBM22"/>
    <property type="match status" value="1"/>
</dbReference>
<evidence type="ECO:0000256" key="5">
    <source>
        <dbReference type="PROSITE-ProRule" id="PRU00176"/>
    </source>
</evidence>
<feature type="domain" description="RRM" evidence="8">
    <location>
        <begin position="218"/>
        <end position="291"/>
    </location>
</feature>
<feature type="compositionally biased region" description="Pro residues" evidence="7">
    <location>
        <begin position="408"/>
        <end position="421"/>
    </location>
</feature>
<dbReference type="Proteomes" id="UP001491310">
    <property type="component" value="Unassembled WGS sequence"/>
</dbReference>
<dbReference type="EMBL" id="JALJOT010000014">
    <property type="protein sequence ID" value="KAK9903452.1"/>
    <property type="molecule type" value="Genomic_DNA"/>
</dbReference>
<dbReference type="InterPro" id="IPR000571">
    <property type="entry name" value="Znf_CCCH"/>
</dbReference>
<dbReference type="InterPro" id="IPR000504">
    <property type="entry name" value="RRM_dom"/>
</dbReference>
<dbReference type="InterPro" id="IPR012677">
    <property type="entry name" value="Nucleotide-bd_a/b_plait_sf"/>
</dbReference>
<name>A0ABR2YDZ1_9CHLO</name>
<evidence type="ECO:0000256" key="6">
    <source>
        <dbReference type="PROSITE-ProRule" id="PRU00723"/>
    </source>
</evidence>
<dbReference type="InterPro" id="IPR048995">
    <property type="entry name" value="STL11/RBM22-like_N"/>
</dbReference>
<dbReference type="SMART" id="SM00356">
    <property type="entry name" value="ZnF_C3H1"/>
    <property type="match status" value="1"/>
</dbReference>
<dbReference type="InterPro" id="IPR032297">
    <property type="entry name" value="Torus"/>
</dbReference>
<protein>
    <recommendedName>
        <fullName evidence="12">RNA-binding domain-containing protein</fullName>
    </recommendedName>
</protein>
<evidence type="ECO:0000313" key="10">
    <source>
        <dbReference type="EMBL" id="KAK9903452.1"/>
    </source>
</evidence>
<dbReference type="Gene3D" id="3.30.70.330">
    <property type="match status" value="1"/>
</dbReference>
<evidence type="ECO:0000256" key="7">
    <source>
        <dbReference type="SAM" id="MobiDB-lite"/>
    </source>
</evidence>
<feature type="compositionally biased region" description="Gly residues" evidence="7">
    <location>
        <begin position="387"/>
        <end position="407"/>
    </location>
</feature>
<evidence type="ECO:0008006" key="12">
    <source>
        <dbReference type="Google" id="ProtNLM"/>
    </source>
</evidence>
<dbReference type="InterPro" id="IPR035979">
    <property type="entry name" value="RBD_domain_sf"/>
</dbReference>
<dbReference type="Pfam" id="PF00076">
    <property type="entry name" value="RRM_1"/>
    <property type="match status" value="1"/>
</dbReference>
<evidence type="ECO:0000256" key="1">
    <source>
        <dbReference type="ARBA" id="ARBA00022723"/>
    </source>
</evidence>
<feature type="domain" description="C3H1-type" evidence="9">
    <location>
        <begin position="147"/>
        <end position="174"/>
    </location>
</feature>
<keyword evidence="4 5" id="KW-0694">RNA-binding</keyword>
<accession>A0ABR2YDZ1</accession>
<feature type="region of interest" description="Disordered" evidence="7">
    <location>
        <begin position="337"/>
        <end position="465"/>
    </location>
</feature>
<dbReference type="Pfam" id="PF21369">
    <property type="entry name" value="STL11_N"/>
    <property type="match status" value="1"/>
</dbReference>
<keyword evidence="11" id="KW-1185">Reference proteome</keyword>
<comment type="caution">
    <text evidence="10">The sequence shown here is derived from an EMBL/GenBank/DDBJ whole genome shotgun (WGS) entry which is preliminary data.</text>
</comment>
<dbReference type="InterPro" id="IPR036855">
    <property type="entry name" value="Znf_CCCH_sf"/>
</dbReference>
<evidence type="ECO:0000259" key="8">
    <source>
        <dbReference type="PROSITE" id="PS50102"/>
    </source>
</evidence>
<keyword evidence="1 6" id="KW-0479">Metal-binding</keyword>
<evidence type="ECO:0000256" key="4">
    <source>
        <dbReference type="ARBA" id="ARBA00022884"/>
    </source>
</evidence>
<evidence type="ECO:0000313" key="11">
    <source>
        <dbReference type="Proteomes" id="UP001491310"/>
    </source>
</evidence>
<proteinExistence type="predicted"/>
<keyword evidence="3 6" id="KW-0862">Zinc</keyword>
<gene>
    <name evidence="10" type="ORF">WJX75_006037</name>
</gene>
<dbReference type="Pfam" id="PF16131">
    <property type="entry name" value="Torus"/>
    <property type="match status" value="1"/>
</dbReference>
<feature type="compositionally biased region" description="Gly residues" evidence="7">
    <location>
        <begin position="423"/>
        <end position="432"/>
    </location>
</feature>
<dbReference type="SMART" id="SM00360">
    <property type="entry name" value="RRM"/>
    <property type="match status" value="1"/>
</dbReference>
<dbReference type="Gene3D" id="4.10.1000.10">
    <property type="entry name" value="Zinc finger, CCCH-type"/>
    <property type="match status" value="1"/>
</dbReference>
<keyword evidence="2 6" id="KW-0863">Zinc-finger</keyword>
<dbReference type="InterPro" id="IPR039171">
    <property type="entry name" value="Cwc2/Slt11"/>
</dbReference>
<dbReference type="SUPFAM" id="SSF90229">
    <property type="entry name" value="CCCH zinc finger"/>
    <property type="match status" value="1"/>
</dbReference>
<dbReference type="PANTHER" id="PTHR14089">
    <property type="entry name" value="PRE-MRNA-SPLICING FACTOR RBM22"/>
    <property type="match status" value="1"/>
</dbReference>
<dbReference type="SUPFAM" id="SSF54928">
    <property type="entry name" value="RNA-binding domain, RBD"/>
    <property type="match status" value="1"/>
</dbReference>
<dbReference type="PROSITE" id="PS50103">
    <property type="entry name" value="ZF_C3H1"/>
    <property type="match status" value="1"/>
</dbReference>
<organism evidence="10 11">
    <name type="scientific">Coccomyxa subellipsoidea</name>
    <dbReference type="NCBI Taxonomy" id="248742"/>
    <lineage>
        <taxon>Eukaryota</taxon>
        <taxon>Viridiplantae</taxon>
        <taxon>Chlorophyta</taxon>
        <taxon>core chlorophytes</taxon>
        <taxon>Trebouxiophyceae</taxon>
        <taxon>Trebouxiophyceae incertae sedis</taxon>
        <taxon>Coccomyxaceae</taxon>
        <taxon>Coccomyxa</taxon>
    </lineage>
</organism>
<evidence type="ECO:0000256" key="3">
    <source>
        <dbReference type="ARBA" id="ARBA00022833"/>
    </source>
</evidence>
<reference evidence="10 11" key="1">
    <citation type="journal article" date="2024" name="Nat. Commun.">
        <title>Phylogenomics reveals the evolutionary origins of lichenization in chlorophyte algae.</title>
        <authorList>
            <person name="Puginier C."/>
            <person name="Libourel C."/>
            <person name="Otte J."/>
            <person name="Skaloud P."/>
            <person name="Haon M."/>
            <person name="Grisel S."/>
            <person name="Petersen M."/>
            <person name="Berrin J.G."/>
            <person name="Delaux P.M."/>
            <person name="Dal Grande F."/>
            <person name="Keller J."/>
        </authorList>
    </citation>
    <scope>NUCLEOTIDE SEQUENCE [LARGE SCALE GENOMIC DNA]</scope>
    <source>
        <strain evidence="10 11">SAG 216-7</strain>
    </source>
</reference>
<sequence length="465" mass="49797">MASNLDEVGERSDFPIVCETCLGPNPYVRMQRIEFGGECHISGRPYTVFRWRPGNDARYKKTIICQEVAKAKNVCQVCLLDLDYSIPVQARDAALGVEDEVLPESDVGKEYKLKELENAGTLDSSFSKAQANDKILKMQRTTPYYKRNRAPICSFFVKGECKRGAECPYRHEMPTTGPLAEQNIKDRYYGVNDPVANKMLARVDAMPKIEPPEDREIKTLYVGGLAPEVEDQDLRDHFYPYGEISSIKILSARHCAFVTFATRQAAERAAQELQHKLIVHGQRAKLMWGKPQEKRTIEMPYQDGQAPPEGGARPPPMSMLPPQVAMQMGGAVPFGGPPGPNFFNLPPGGAPGQLYPSMDPSQAGTRAQRDGGANGEAGPSSKRARGPEGGYMPGPGGFYGPPGGAGFPPGPGRGGPMPPPWAGGAGPGGFGGPRPLPGWRPGGAAPAGIPMTAGGPAAAPNADGS</sequence>
<evidence type="ECO:0000259" key="9">
    <source>
        <dbReference type="PROSITE" id="PS50103"/>
    </source>
</evidence>